<accession>A0A2P2QC46</accession>
<name>A0A2P2QC46_RHIMU</name>
<organism evidence="2">
    <name type="scientific">Rhizophora mucronata</name>
    <name type="common">Asiatic mangrove</name>
    <dbReference type="NCBI Taxonomy" id="61149"/>
    <lineage>
        <taxon>Eukaryota</taxon>
        <taxon>Viridiplantae</taxon>
        <taxon>Streptophyta</taxon>
        <taxon>Embryophyta</taxon>
        <taxon>Tracheophyta</taxon>
        <taxon>Spermatophyta</taxon>
        <taxon>Magnoliopsida</taxon>
        <taxon>eudicotyledons</taxon>
        <taxon>Gunneridae</taxon>
        <taxon>Pentapetalae</taxon>
        <taxon>rosids</taxon>
        <taxon>fabids</taxon>
        <taxon>Malpighiales</taxon>
        <taxon>Rhizophoraceae</taxon>
        <taxon>Rhizophora</taxon>
    </lineage>
</organism>
<dbReference type="EMBL" id="GGEC01084039">
    <property type="protein sequence ID" value="MBX64523.1"/>
    <property type="molecule type" value="Transcribed_RNA"/>
</dbReference>
<proteinExistence type="predicted"/>
<evidence type="ECO:0000313" key="2">
    <source>
        <dbReference type="EMBL" id="MBX64523.1"/>
    </source>
</evidence>
<keyword evidence="1" id="KW-0472">Membrane</keyword>
<reference evidence="2" key="1">
    <citation type="submission" date="2018-02" db="EMBL/GenBank/DDBJ databases">
        <title>Rhizophora mucronata_Transcriptome.</title>
        <authorList>
            <person name="Meera S.P."/>
            <person name="Sreeshan A."/>
            <person name="Augustine A."/>
        </authorList>
    </citation>
    <scope>NUCLEOTIDE SEQUENCE</scope>
    <source>
        <tissue evidence="2">Leaf</tissue>
    </source>
</reference>
<dbReference type="AlphaFoldDB" id="A0A2P2QC46"/>
<sequence>MSIFFLSGRKKKIKEQERWRVLRRRISSSSSRHMYMAILSELALIVQSLSLCTFILSLFGLSTICRQLKLLMFGMMLIVVKPDIEYMP</sequence>
<keyword evidence="1" id="KW-1133">Transmembrane helix</keyword>
<feature type="transmembrane region" description="Helical" evidence="1">
    <location>
        <begin position="34"/>
        <end position="61"/>
    </location>
</feature>
<protein>
    <submittedName>
        <fullName evidence="2">Uncharacterized protein</fullName>
    </submittedName>
</protein>
<keyword evidence="1" id="KW-0812">Transmembrane</keyword>
<evidence type="ECO:0000256" key="1">
    <source>
        <dbReference type="SAM" id="Phobius"/>
    </source>
</evidence>